<dbReference type="CDD" id="cd11528">
    <property type="entry name" value="NTP-PPase_MazG_Nterm"/>
    <property type="match status" value="1"/>
</dbReference>
<dbReference type="STRING" id="796620.VIBC2010_00525"/>
<comment type="catalytic activity">
    <reaction evidence="1">
        <text>ATP + H2O = AMP + diphosphate + H(+)</text>
        <dbReference type="Rhea" id="RHEA:14245"/>
        <dbReference type="ChEBI" id="CHEBI:15377"/>
        <dbReference type="ChEBI" id="CHEBI:15378"/>
        <dbReference type="ChEBI" id="CHEBI:30616"/>
        <dbReference type="ChEBI" id="CHEBI:33019"/>
        <dbReference type="ChEBI" id="CHEBI:456215"/>
        <dbReference type="EC" id="3.6.1.8"/>
    </reaction>
</comment>
<evidence type="ECO:0000313" key="6">
    <source>
        <dbReference type="EMBL" id="EFP98075.1"/>
    </source>
</evidence>
<evidence type="ECO:0000256" key="4">
    <source>
        <dbReference type="ARBA" id="ARBA00074799"/>
    </source>
</evidence>
<evidence type="ECO:0000259" key="5">
    <source>
        <dbReference type="Pfam" id="PF03819"/>
    </source>
</evidence>
<dbReference type="CDD" id="cd11529">
    <property type="entry name" value="NTP-PPase_MazG_Cterm"/>
    <property type="match status" value="1"/>
</dbReference>
<dbReference type="RefSeq" id="WP_009599770.1">
    <property type="nucleotide sequence ID" value="NZ_AEIU01000023.1"/>
</dbReference>
<organism evidence="6 7">
    <name type="scientific">Vibrio caribbeanicus ATCC BAA-2122</name>
    <dbReference type="NCBI Taxonomy" id="796620"/>
    <lineage>
        <taxon>Bacteria</taxon>
        <taxon>Pseudomonadati</taxon>
        <taxon>Pseudomonadota</taxon>
        <taxon>Gammaproteobacteria</taxon>
        <taxon>Vibrionales</taxon>
        <taxon>Vibrionaceae</taxon>
        <taxon>Vibrio</taxon>
    </lineage>
</organism>
<comment type="similarity">
    <text evidence="2">Belongs to the nucleoside triphosphate pyrophosphohydrolase family.</text>
</comment>
<dbReference type="AlphaFoldDB" id="E3BFR8"/>
<dbReference type="PANTHER" id="PTHR30522:SF0">
    <property type="entry name" value="NUCLEOSIDE TRIPHOSPHATE PYROPHOSPHOHYDROLASE"/>
    <property type="match status" value="1"/>
</dbReference>
<dbReference type="GO" id="GO:0046052">
    <property type="term" value="P:UTP catabolic process"/>
    <property type="evidence" value="ECO:0007669"/>
    <property type="project" value="TreeGrafter"/>
</dbReference>
<dbReference type="GO" id="GO:0047693">
    <property type="term" value="F:ATP diphosphatase activity"/>
    <property type="evidence" value="ECO:0007669"/>
    <property type="project" value="UniProtKB-EC"/>
</dbReference>
<dbReference type="GO" id="GO:0046076">
    <property type="term" value="P:dTTP catabolic process"/>
    <property type="evidence" value="ECO:0007669"/>
    <property type="project" value="TreeGrafter"/>
</dbReference>
<name>E3BFR8_9VIBR</name>
<dbReference type="GO" id="GO:0006950">
    <property type="term" value="P:response to stress"/>
    <property type="evidence" value="ECO:0007669"/>
    <property type="project" value="UniProtKB-ARBA"/>
</dbReference>
<dbReference type="InterPro" id="IPR048015">
    <property type="entry name" value="NTP-PPase_MazG-like_N"/>
</dbReference>
<feature type="domain" description="NTP pyrophosphohydrolase MazG-like" evidence="5">
    <location>
        <begin position="172"/>
        <end position="229"/>
    </location>
</feature>
<dbReference type="InterPro" id="IPR011551">
    <property type="entry name" value="NTP_PyrPHydrolase_MazG"/>
</dbReference>
<dbReference type="NCBIfam" id="NF007113">
    <property type="entry name" value="PRK09562.1"/>
    <property type="match status" value="1"/>
</dbReference>
<dbReference type="eggNOG" id="COG3956">
    <property type="taxonomic scope" value="Bacteria"/>
</dbReference>
<evidence type="ECO:0000256" key="2">
    <source>
        <dbReference type="ARBA" id="ARBA00061115"/>
    </source>
</evidence>
<keyword evidence="6" id="KW-0378">Hydrolase</keyword>
<dbReference type="Proteomes" id="UP000002943">
    <property type="component" value="Unassembled WGS sequence"/>
</dbReference>
<gene>
    <name evidence="6" type="primary">mazG</name>
    <name evidence="6" type="ORF">VIBC2010_00525</name>
</gene>
<dbReference type="OrthoDB" id="9808939at2"/>
<dbReference type="EMBL" id="AEIU01000023">
    <property type="protein sequence ID" value="EFP98075.1"/>
    <property type="molecule type" value="Genomic_DNA"/>
</dbReference>
<comment type="caution">
    <text evidence="6">The sequence shown here is derived from an EMBL/GenBank/DDBJ whole genome shotgun (WGS) entry which is preliminary data.</text>
</comment>
<evidence type="ECO:0000313" key="7">
    <source>
        <dbReference type="Proteomes" id="UP000002943"/>
    </source>
</evidence>
<dbReference type="Gene3D" id="1.10.287.1080">
    <property type="entry name" value="MazG-like"/>
    <property type="match status" value="2"/>
</dbReference>
<dbReference type="InterPro" id="IPR004518">
    <property type="entry name" value="MazG-like_dom"/>
</dbReference>
<evidence type="ECO:0000256" key="3">
    <source>
        <dbReference type="ARBA" id="ARBA00066372"/>
    </source>
</evidence>
<dbReference type="InterPro" id="IPR048011">
    <property type="entry name" value="NTP-PPase_MazG-like_C"/>
</dbReference>
<dbReference type="EC" id="3.6.1.8" evidence="3"/>
<evidence type="ECO:0000256" key="1">
    <source>
        <dbReference type="ARBA" id="ARBA00052141"/>
    </source>
</evidence>
<accession>E3BFR8</accession>
<keyword evidence="7" id="KW-1185">Reference proteome</keyword>
<proteinExistence type="inferred from homology"/>
<dbReference type="GO" id="GO:0006203">
    <property type="term" value="P:dGTP catabolic process"/>
    <property type="evidence" value="ECO:0007669"/>
    <property type="project" value="TreeGrafter"/>
</dbReference>
<dbReference type="GO" id="GO:0046047">
    <property type="term" value="P:TTP catabolic process"/>
    <property type="evidence" value="ECO:0007669"/>
    <property type="project" value="TreeGrafter"/>
</dbReference>
<dbReference type="FunFam" id="1.10.287.1080:FF:000001">
    <property type="entry name" value="Nucleoside triphosphate pyrophosphohydrolase"/>
    <property type="match status" value="1"/>
</dbReference>
<dbReference type="FunFam" id="1.10.287.1080:FF:000003">
    <property type="entry name" value="Nucleoside triphosphate pyrophosphohydrolase"/>
    <property type="match status" value="1"/>
</dbReference>
<dbReference type="PANTHER" id="PTHR30522">
    <property type="entry name" value="NUCLEOSIDE TRIPHOSPHATE PYROPHOSPHOHYDROLASE"/>
    <property type="match status" value="1"/>
</dbReference>
<dbReference type="SUPFAM" id="SSF101386">
    <property type="entry name" value="all-alpha NTP pyrophosphatases"/>
    <property type="match status" value="2"/>
</dbReference>
<sequence length="267" mass="30979">MSHPIEQLEKIMMMLRDPKSGCPWDIKQTFDTIVPHTIEETYEVVDAIQKRDWGNLKEELGDLLFQVVFYSQLAKEQNLFDLSEVIDVVNEKLTRRHPHVFSEKKFNSDAEINAYWQEEKQREKSLAGKSSEGVLSSIPDSLPALMKAEKLQSRCAEYGFDWNTLDPVVGKVHEEIAEVLDEVKKTPVERDKLEMEIGDLLFAVVNLSRHLDTHPEVALSKANTKFTHRFEAVERLVAERGKRLEDYDLEQLDMFWDQVKSQEMNKG</sequence>
<feature type="domain" description="NTP pyrophosphohydrolase MazG-like" evidence="5">
    <location>
        <begin position="28"/>
        <end position="101"/>
    </location>
</feature>
<protein>
    <recommendedName>
        <fullName evidence="4">Nucleoside triphosphate pyrophosphohydrolase</fullName>
        <ecNumber evidence="3">3.6.1.8</ecNumber>
    </recommendedName>
</protein>
<dbReference type="GO" id="GO:0046061">
    <property type="term" value="P:dATP catabolic process"/>
    <property type="evidence" value="ECO:0007669"/>
    <property type="project" value="TreeGrafter"/>
</dbReference>
<dbReference type="NCBIfam" id="TIGR00444">
    <property type="entry name" value="mazG"/>
    <property type="match status" value="1"/>
</dbReference>
<dbReference type="GO" id="GO:0046081">
    <property type="term" value="P:dUTP catabolic process"/>
    <property type="evidence" value="ECO:0007669"/>
    <property type="project" value="TreeGrafter"/>
</dbReference>
<reference evidence="6 7" key="1">
    <citation type="journal article" date="2012" name="Int. J. Syst. Evol. Microbiol.">
        <title>Vibrio caribbeanicus sp. nov., isolated from the marine sponge Scleritoderma cyanea.</title>
        <authorList>
            <person name="Hoffmann M."/>
            <person name="Monday S.R."/>
            <person name="Allard M.W."/>
            <person name="Strain E.A."/>
            <person name="Whittaker P."/>
            <person name="Naum M."/>
            <person name="McCarthy P.J."/>
            <person name="Lopez J.V."/>
            <person name="Fischer M."/>
            <person name="Brown E.W."/>
        </authorList>
    </citation>
    <scope>NUCLEOTIDE SEQUENCE [LARGE SCALE GENOMIC DNA]</scope>
    <source>
        <strain evidence="6 7">ATCC BAA-2122</strain>
    </source>
</reference>
<dbReference type="Pfam" id="PF03819">
    <property type="entry name" value="MazG"/>
    <property type="match status" value="2"/>
</dbReference>